<comment type="subcellular location">
    <subcellularLocation>
        <location evidence="1">Cytoplasm</location>
    </subcellularLocation>
</comment>
<dbReference type="Pfam" id="PF02562">
    <property type="entry name" value="PhoH"/>
    <property type="match status" value="1"/>
</dbReference>
<evidence type="ECO:0000256" key="3">
    <source>
        <dbReference type="ARBA" id="ARBA00022490"/>
    </source>
</evidence>
<dbReference type="GO" id="GO:0005829">
    <property type="term" value="C:cytosol"/>
    <property type="evidence" value="ECO:0007669"/>
    <property type="project" value="TreeGrafter"/>
</dbReference>
<evidence type="ECO:0000259" key="7">
    <source>
        <dbReference type="Pfam" id="PF02562"/>
    </source>
</evidence>
<comment type="caution">
    <text evidence="8">The sequence shown here is derived from an EMBL/GenBank/DDBJ whole genome shotgun (WGS) entry which is preliminary data.</text>
</comment>
<dbReference type="GO" id="GO:0005524">
    <property type="term" value="F:ATP binding"/>
    <property type="evidence" value="ECO:0007669"/>
    <property type="project" value="UniProtKB-KW"/>
</dbReference>
<dbReference type="PANTHER" id="PTHR30473">
    <property type="entry name" value="PROTEIN PHOH"/>
    <property type="match status" value="1"/>
</dbReference>
<reference evidence="8 9" key="1">
    <citation type="submission" date="2019-03" db="EMBL/GenBank/DDBJ databases">
        <title>Metabolic potential of uncultured bacteria and archaea associated with petroleum seepage in deep-sea sediments.</title>
        <authorList>
            <person name="Dong X."/>
            <person name="Hubert C."/>
        </authorList>
    </citation>
    <scope>NUCLEOTIDE SEQUENCE [LARGE SCALE GENOMIC DNA]</scope>
    <source>
        <strain evidence="8">E44_bin18</strain>
    </source>
</reference>
<evidence type="ECO:0000256" key="6">
    <source>
        <dbReference type="ARBA" id="ARBA00039970"/>
    </source>
</evidence>
<gene>
    <name evidence="8" type="ORF">E3J62_00890</name>
</gene>
<dbReference type="EMBL" id="SOJN01000012">
    <property type="protein sequence ID" value="TET47648.1"/>
    <property type="molecule type" value="Genomic_DNA"/>
</dbReference>
<dbReference type="SUPFAM" id="SSF52540">
    <property type="entry name" value="P-loop containing nucleoside triphosphate hydrolases"/>
    <property type="match status" value="1"/>
</dbReference>
<accession>A0A523UYN7</accession>
<evidence type="ECO:0000256" key="2">
    <source>
        <dbReference type="ARBA" id="ARBA00010393"/>
    </source>
</evidence>
<evidence type="ECO:0000256" key="5">
    <source>
        <dbReference type="ARBA" id="ARBA00022840"/>
    </source>
</evidence>
<dbReference type="AlphaFoldDB" id="A0A523UYN7"/>
<proteinExistence type="inferred from homology"/>
<keyword evidence="3" id="KW-0963">Cytoplasm</keyword>
<evidence type="ECO:0000313" key="8">
    <source>
        <dbReference type="EMBL" id="TET47648.1"/>
    </source>
</evidence>
<evidence type="ECO:0000256" key="4">
    <source>
        <dbReference type="ARBA" id="ARBA00022741"/>
    </source>
</evidence>
<protein>
    <recommendedName>
        <fullName evidence="6">PhoH-like protein</fullName>
    </recommendedName>
</protein>
<dbReference type="InterPro" id="IPR051451">
    <property type="entry name" value="PhoH2-like"/>
</dbReference>
<feature type="domain" description="PhoH-like protein" evidence="7">
    <location>
        <begin position="107"/>
        <end position="310"/>
    </location>
</feature>
<dbReference type="Proteomes" id="UP000315525">
    <property type="component" value="Unassembled WGS sequence"/>
</dbReference>
<dbReference type="InterPro" id="IPR003714">
    <property type="entry name" value="PhoH"/>
</dbReference>
<comment type="similarity">
    <text evidence="2">Belongs to the PhoH family.</text>
</comment>
<sequence length="318" mass="35632">MSKRTIEIEGIDWLDLLGEKDANLRLIEDSFESKISVRGEKITITGPADDVKLVDRLFRHLVSKVESGTAVGDLDVRYAIDIIRDEGELKEEHKGSSALISTPRGAIRAKTKGQEVYVEAIHKYDMVVSIGPAGTGKTYLAVAKAVSELNRRSVDRIILCRPAVEAGESLGFLPGDFREKIDPYLRPLYDALREMIPPERMRRLMENGTIEIAPLAYMRGRTLNDSFVILDEAQNTTSMQMKMFLTRLGFKSKAVITGDITQIDLQDGTQSGLVEIIEILKNISGIKFVRLSGKDVVRHRLVCDIIDAYETYSEKKQD</sequence>
<evidence type="ECO:0000313" key="9">
    <source>
        <dbReference type="Proteomes" id="UP000315525"/>
    </source>
</evidence>
<keyword evidence="5" id="KW-0067">ATP-binding</keyword>
<evidence type="ECO:0000256" key="1">
    <source>
        <dbReference type="ARBA" id="ARBA00004496"/>
    </source>
</evidence>
<dbReference type="InterPro" id="IPR027417">
    <property type="entry name" value="P-loop_NTPase"/>
</dbReference>
<dbReference type="Gene3D" id="3.40.50.300">
    <property type="entry name" value="P-loop containing nucleotide triphosphate hydrolases"/>
    <property type="match status" value="1"/>
</dbReference>
<keyword evidence="4" id="KW-0547">Nucleotide-binding</keyword>
<organism evidence="8 9">
    <name type="scientific">candidate division TA06 bacterium</name>
    <dbReference type="NCBI Taxonomy" id="2250710"/>
    <lineage>
        <taxon>Bacteria</taxon>
        <taxon>Bacteria division TA06</taxon>
    </lineage>
</organism>
<dbReference type="PANTHER" id="PTHR30473:SF1">
    <property type="entry name" value="PHOH-LIKE PROTEIN"/>
    <property type="match status" value="1"/>
</dbReference>
<name>A0A523UYN7_UNCT6</name>
<dbReference type="FunFam" id="3.40.50.300:FF:000013">
    <property type="entry name" value="PhoH family ATPase"/>
    <property type="match status" value="1"/>
</dbReference>